<dbReference type="AlphaFoldDB" id="A0A8J5SC98"/>
<reference evidence="2" key="2">
    <citation type="submission" date="2021-02" db="EMBL/GenBank/DDBJ databases">
        <authorList>
            <person name="Kimball J.A."/>
            <person name="Haas M.W."/>
            <person name="Macchietto M."/>
            <person name="Kono T."/>
            <person name="Duquette J."/>
            <person name="Shao M."/>
        </authorList>
    </citation>
    <scope>NUCLEOTIDE SEQUENCE</scope>
    <source>
        <tissue evidence="2">Fresh leaf tissue</tissue>
    </source>
</reference>
<proteinExistence type="predicted"/>
<feature type="region of interest" description="Disordered" evidence="1">
    <location>
        <begin position="1"/>
        <end position="30"/>
    </location>
</feature>
<feature type="compositionally biased region" description="Gly residues" evidence="1">
    <location>
        <begin position="65"/>
        <end position="79"/>
    </location>
</feature>
<gene>
    <name evidence="2" type="ORF">GUJ93_ZPchr0005g14413</name>
</gene>
<organism evidence="2 3">
    <name type="scientific">Zizania palustris</name>
    <name type="common">Northern wild rice</name>
    <dbReference type="NCBI Taxonomy" id="103762"/>
    <lineage>
        <taxon>Eukaryota</taxon>
        <taxon>Viridiplantae</taxon>
        <taxon>Streptophyta</taxon>
        <taxon>Embryophyta</taxon>
        <taxon>Tracheophyta</taxon>
        <taxon>Spermatophyta</taxon>
        <taxon>Magnoliopsida</taxon>
        <taxon>Liliopsida</taxon>
        <taxon>Poales</taxon>
        <taxon>Poaceae</taxon>
        <taxon>BOP clade</taxon>
        <taxon>Oryzoideae</taxon>
        <taxon>Oryzeae</taxon>
        <taxon>Zizaniinae</taxon>
        <taxon>Zizania</taxon>
    </lineage>
</organism>
<dbReference type="Proteomes" id="UP000729402">
    <property type="component" value="Unassembled WGS sequence"/>
</dbReference>
<protein>
    <submittedName>
        <fullName evidence="2">Uncharacterized protein</fullName>
    </submittedName>
</protein>
<evidence type="ECO:0000313" key="2">
    <source>
        <dbReference type="EMBL" id="KAG8069013.1"/>
    </source>
</evidence>
<evidence type="ECO:0000313" key="3">
    <source>
        <dbReference type="Proteomes" id="UP000729402"/>
    </source>
</evidence>
<reference evidence="2" key="1">
    <citation type="journal article" date="2021" name="bioRxiv">
        <title>Whole Genome Assembly and Annotation of Northern Wild Rice, Zizania palustris L., Supports a Whole Genome Duplication in the Zizania Genus.</title>
        <authorList>
            <person name="Haas M."/>
            <person name="Kono T."/>
            <person name="Macchietto M."/>
            <person name="Millas R."/>
            <person name="McGilp L."/>
            <person name="Shao M."/>
            <person name="Duquette J."/>
            <person name="Hirsch C.N."/>
            <person name="Kimball J."/>
        </authorList>
    </citation>
    <scope>NUCLEOTIDE SEQUENCE</scope>
    <source>
        <tissue evidence="2">Fresh leaf tissue</tissue>
    </source>
</reference>
<feature type="compositionally biased region" description="Basic and acidic residues" evidence="1">
    <location>
        <begin position="1"/>
        <end position="13"/>
    </location>
</feature>
<evidence type="ECO:0000256" key="1">
    <source>
        <dbReference type="SAM" id="MobiDB-lite"/>
    </source>
</evidence>
<comment type="caution">
    <text evidence="2">The sequence shown here is derived from an EMBL/GenBank/DDBJ whole genome shotgun (WGS) entry which is preliminary data.</text>
</comment>
<sequence>MGGDVRLDGDDTGARSGVGESGWTRRDSARASMSEVALGVGDGPSVRAVFDVRRHGGGVPMRTGSGSGVNGEGMGARCG</sequence>
<feature type="region of interest" description="Disordered" evidence="1">
    <location>
        <begin position="55"/>
        <end position="79"/>
    </location>
</feature>
<dbReference type="EMBL" id="JAAALK010000284">
    <property type="protein sequence ID" value="KAG8069013.1"/>
    <property type="molecule type" value="Genomic_DNA"/>
</dbReference>
<name>A0A8J5SC98_ZIZPA</name>
<accession>A0A8J5SC98</accession>
<keyword evidence="3" id="KW-1185">Reference proteome</keyword>